<evidence type="ECO:0000256" key="1">
    <source>
        <dbReference type="SAM" id="MobiDB-lite"/>
    </source>
</evidence>
<evidence type="ECO:0000313" key="4">
    <source>
        <dbReference type="Proteomes" id="UP000001876"/>
    </source>
</evidence>
<dbReference type="KEGG" id="mpp:MICPUCDRAFT_58692"/>
<dbReference type="Gene3D" id="2.60.120.620">
    <property type="entry name" value="q2cbj1_9rhob like domain"/>
    <property type="match status" value="1"/>
</dbReference>
<feature type="region of interest" description="Disordered" evidence="1">
    <location>
        <begin position="1"/>
        <end position="58"/>
    </location>
</feature>
<feature type="compositionally biased region" description="Polar residues" evidence="1">
    <location>
        <begin position="8"/>
        <end position="17"/>
    </location>
</feature>
<dbReference type="InterPro" id="IPR044862">
    <property type="entry name" value="Pro_4_hyd_alph_FE2OG_OXY"/>
</dbReference>
<feature type="domain" description="Prolyl 4-hydroxylase alpha subunit Fe(2+) 2OG dioxygenase" evidence="2">
    <location>
        <begin position="184"/>
        <end position="292"/>
    </location>
</feature>
<keyword evidence="4" id="KW-1185">Reference proteome</keyword>
<accession>C1MU71</accession>
<sequence length="403" mass="44724">MARPASLTRWTTSSQPPTGCLSRRRHRADAARGRRASSSPVVATKRASLMKRSRGEKRADIARATADVDAAEDVDADADADAEELAGEIEIPAEAKHVTVVDDFLPADLASVLRGVYDARHDDPRRVHAHRFVWDYWHVPQQYTLLRTPAADYFEDDDQYARLEDALRSYARTELGCGGLTPVWLSCYVDGCRQELHADVPHGPWAFVLSLTRWDARLFTGGETLVLNPETLEYWRTFRSDDVVERASLTTTIEPLFNRLTVFDPRVPHGVPVVEGVRDPKLGRLVLHGWFNDPEPFFDGALSETDAEETLLDVLPPLYETLGTLPRARGVVAAKVFVKRDGGVERVQFTADSLVPSPEGVGGELSATDIRDAIMLEIAGTLMETTFPASDGETRITLPFVFD</sequence>
<dbReference type="GeneID" id="9684587"/>
<evidence type="ECO:0000313" key="3">
    <source>
        <dbReference type="EMBL" id="EEH56575.1"/>
    </source>
</evidence>
<organism evidence="4">
    <name type="scientific">Micromonas pusilla (strain CCMP1545)</name>
    <name type="common">Picoplanktonic green alga</name>
    <dbReference type="NCBI Taxonomy" id="564608"/>
    <lineage>
        <taxon>Eukaryota</taxon>
        <taxon>Viridiplantae</taxon>
        <taxon>Chlorophyta</taxon>
        <taxon>Mamiellophyceae</taxon>
        <taxon>Mamiellales</taxon>
        <taxon>Mamiellaceae</taxon>
        <taxon>Micromonas</taxon>
    </lineage>
</organism>
<gene>
    <name evidence="3" type="ORF">MICPUCDRAFT_58692</name>
</gene>
<dbReference type="EMBL" id="GG663740">
    <property type="protein sequence ID" value="EEH56575.1"/>
    <property type="molecule type" value="Genomic_DNA"/>
</dbReference>
<proteinExistence type="predicted"/>
<dbReference type="Proteomes" id="UP000001876">
    <property type="component" value="Unassembled WGS sequence"/>
</dbReference>
<protein>
    <submittedName>
        <fullName evidence="3">Predicted protein</fullName>
    </submittedName>
</protein>
<evidence type="ECO:0000259" key="2">
    <source>
        <dbReference type="Pfam" id="PF13640"/>
    </source>
</evidence>
<dbReference type="OrthoDB" id="504976at2759"/>
<reference evidence="3 4" key="1">
    <citation type="journal article" date="2009" name="Science">
        <title>Green evolution and dynamic adaptations revealed by genomes of the marine picoeukaryotes Micromonas.</title>
        <authorList>
            <person name="Worden A.Z."/>
            <person name="Lee J.H."/>
            <person name="Mock T."/>
            <person name="Rouze P."/>
            <person name="Simmons M.P."/>
            <person name="Aerts A.L."/>
            <person name="Allen A.E."/>
            <person name="Cuvelier M.L."/>
            <person name="Derelle E."/>
            <person name="Everett M.V."/>
            <person name="Foulon E."/>
            <person name="Grimwood J."/>
            <person name="Gundlach H."/>
            <person name="Henrissat B."/>
            <person name="Napoli C."/>
            <person name="McDonald S.M."/>
            <person name="Parker M.S."/>
            <person name="Rombauts S."/>
            <person name="Salamov A."/>
            <person name="Von Dassow P."/>
            <person name="Badger J.H."/>
            <person name="Coutinho P.M."/>
            <person name="Demir E."/>
            <person name="Dubchak I."/>
            <person name="Gentemann C."/>
            <person name="Eikrem W."/>
            <person name="Gready J.E."/>
            <person name="John U."/>
            <person name="Lanier W."/>
            <person name="Lindquist E.A."/>
            <person name="Lucas S."/>
            <person name="Mayer K.F."/>
            <person name="Moreau H."/>
            <person name="Not F."/>
            <person name="Otillar R."/>
            <person name="Panaud O."/>
            <person name="Pangilinan J."/>
            <person name="Paulsen I."/>
            <person name="Piegu B."/>
            <person name="Poliakov A."/>
            <person name="Robbens S."/>
            <person name="Schmutz J."/>
            <person name="Toulza E."/>
            <person name="Wyss T."/>
            <person name="Zelensky A."/>
            <person name="Zhou K."/>
            <person name="Armbrust E.V."/>
            <person name="Bhattacharya D."/>
            <person name="Goodenough U.W."/>
            <person name="Van de Peer Y."/>
            <person name="Grigoriev I.V."/>
        </authorList>
    </citation>
    <scope>NUCLEOTIDE SEQUENCE [LARGE SCALE GENOMIC DNA]</scope>
    <source>
        <strain evidence="3 4">CCMP1545</strain>
    </source>
</reference>
<name>C1MU71_MICPC</name>
<dbReference type="Pfam" id="PF13640">
    <property type="entry name" value="2OG-FeII_Oxy_3"/>
    <property type="match status" value="1"/>
</dbReference>
<dbReference type="RefSeq" id="XP_003059443.1">
    <property type="nucleotide sequence ID" value="XM_003059397.1"/>
</dbReference>
<dbReference type="eggNOG" id="ENOG502QU44">
    <property type="taxonomic scope" value="Eukaryota"/>
</dbReference>
<dbReference type="STRING" id="564608.C1MU71"/>
<dbReference type="OMA" id="MTPVWLS"/>
<dbReference type="AlphaFoldDB" id="C1MU71"/>